<keyword evidence="1" id="KW-1133">Transmembrane helix</keyword>
<keyword evidence="1" id="KW-0812">Transmembrane</keyword>
<evidence type="ECO:0000313" key="3">
    <source>
        <dbReference type="Proteomes" id="UP000034081"/>
    </source>
</evidence>
<dbReference type="STRING" id="1618570.UT08_C0011G0038"/>
<feature type="transmembrane region" description="Helical" evidence="1">
    <location>
        <begin position="50"/>
        <end position="71"/>
    </location>
</feature>
<dbReference type="EMBL" id="LBVL01000011">
    <property type="protein sequence ID" value="KKQ85020.1"/>
    <property type="molecule type" value="Genomic_DNA"/>
</dbReference>
<evidence type="ECO:0000313" key="2">
    <source>
        <dbReference type="EMBL" id="KKQ85020.1"/>
    </source>
</evidence>
<proteinExistence type="predicted"/>
<keyword evidence="1" id="KW-0472">Membrane</keyword>
<feature type="transmembrane region" description="Helical" evidence="1">
    <location>
        <begin position="113"/>
        <end position="132"/>
    </location>
</feature>
<feature type="transmembrane region" description="Helical" evidence="1">
    <location>
        <begin position="153"/>
        <end position="171"/>
    </location>
</feature>
<sequence length="174" mass="19735">MKKKLFFVLFLLLTSYYLLLPRTAGAVCPVCTIAVGAGLGISRALGIDDAVTSVWIGGLILSMSFWFIDWLGKKNLKFLTTHYLLLTIFLMYLLTLLPLWYGKFIGRFNNQIFGVDKILFGTVIGSAAFLLGKWLDQKIRERKGKQLFVYQKVVFPLTSLFITSVILHFIIKSL</sequence>
<reference evidence="2 3" key="1">
    <citation type="journal article" date="2015" name="Nature">
        <title>rRNA introns, odd ribosomes, and small enigmatic genomes across a large radiation of phyla.</title>
        <authorList>
            <person name="Brown C.T."/>
            <person name="Hug L.A."/>
            <person name="Thomas B.C."/>
            <person name="Sharon I."/>
            <person name="Castelle C.J."/>
            <person name="Singh A."/>
            <person name="Wilkins M.J."/>
            <person name="Williams K.H."/>
            <person name="Banfield J.F."/>
        </authorList>
    </citation>
    <scope>NUCLEOTIDE SEQUENCE [LARGE SCALE GENOMIC DNA]</scope>
</reference>
<organism evidence="2 3">
    <name type="scientific">Candidatus Woesebacteria bacterium GW2011_GWB1_38_8</name>
    <dbReference type="NCBI Taxonomy" id="1618570"/>
    <lineage>
        <taxon>Bacteria</taxon>
        <taxon>Candidatus Woeseibacteriota</taxon>
    </lineage>
</organism>
<accession>A0A0G0LAW9</accession>
<protein>
    <submittedName>
        <fullName evidence="2">Uncharacterized protein</fullName>
    </submittedName>
</protein>
<evidence type="ECO:0000256" key="1">
    <source>
        <dbReference type="SAM" id="Phobius"/>
    </source>
</evidence>
<feature type="transmembrane region" description="Helical" evidence="1">
    <location>
        <begin position="83"/>
        <end position="101"/>
    </location>
</feature>
<dbReference type="AlphaFoldDB" id="A0A0G0LAW9"/>
<dbReference type="Proteomes" id="UP000034081">
    <property type="component" value="Unassembled WGS sequence"/>
</dbReference>
<comment type="caution">
    <text evidence="2">The sequence shown here is derived from an EMBL/GenBank/DDBJ whole genome shotgun (WGS) entry which is preliminary data.</text>
</comment>
<name>A0A0G0LAW9_9BACT</name>
<gene>
    <name evidence="2" type="ORF">UT08_C0011G0038</name>
</gene>